<organism evidence="2 3">
    <name type="scientific">Phanerochaete sordida</name>
    <dbReference type="NCBI Taxonomy" id="48140"/>
    <lineage>
        <taxon>Eukaryota</taxon>
        <taxon>Fungi</taxon>
        <taxon>Dikarya</taxon>
        <taxon>Basidiomycota</taxon>
        <taxon>Agaricomycotina</taxon>
        <taxon>Agaricomycetes</taxon>
        <taxon>Polyporales</taxon>
        <taxon>Phanerochaetaceae</taxon>
        <taxon>Phanerochaete</taxon>
    </lineage>
</organism>
<keyword evidence="3" id="KW-1185">Reference proteome</keyword>
<feature type="transmembrane region" description="Helical" evidence="1">
    <location>
        <begin position="245"/>
        <end position="265"/>
    </location>
</feature>
<comment type="caution">
    <text evidence="2">The sequence shown here is derived from an EMBL/GenBank/DDBJ whole genome shotgun (WGS) entry which is preliminary data.</text>
</comment>
<proteinExistence type="predicted"/>
<dbReference type="AlphaFoldDB" id="A0A9P3GLS2"/>
<sequence>MAVLPSSPSASSHAFPTEISADIEAFAKAIRVPIQLILVLTIFASMLVPILITLLWFSTPSFRRQPVFIVNVASIIVGIGVAMLGIYDGLSPVLNPTSPVSDAAGSAFICALLLAPWLAELVLAFRLASLFPSSHTPRLTFAIILAFPVIVKCARLGCCIALSIDWVRKRIMSLDIVLAEAEGPGWRDGLPWYLCAELLLQILDNSYLSTVFIWKLHRGHIFHRRGAERAAVSSRSSLTSRLKTLFWIAIGNFIFPILFNIATIVDVFVDPQYVLRIPNLLLANYYLSIIGVVFATVWCTSSGYSSREPPLLALQLSDSSKIESASSSPSSAATIVPSISCYYAI</sequence>
<keyword evidence="1" id="KW-1133">Transmembrane helix</keyword>
<name>A0A9P3GLS2_9APHY</name>
<reference evidence="2 3" key="1">
    <citation type="submission" date="2021-08" db="EMBL/GenBank/DDBJ databases">
        <title>Draft Genome Sequence of Phanerochaete sordida strain YK-624.</title>
        <authorList>
            <person name="Mori T."/>
            <person name="Dohra H."/>
            <person name="Suzuki T."/>
            <person name="Kawagishi H."/>
            <person name="Hirai H."/>
        </authorList>
    </citation>
    <scope>NUCLEOTIDE SEQUENCE [LARGE SCALE GENOMIC DNA]</scope>
    <source>
        <strain evidence="2 3">YK-624</strain>
    </source>
</reference>
<accession>A0A9P3GLS2</accession>
<gene>
    <name evidence="2" type="ORF">PsYK624_138910</name>
</gene>
<feature type="transmembrane region" description="Helical" evidence="1">
    <location>
        <begin position="139"/>
        <end position="164"/>
    </location>
</feature>
<dbReference type="EMBL" id="BPQB01000075">
    <property type="protein sequence ID" value="GJE97670.1"/>
    <property type="molecule type" value="Genomic_DNA"/>
</dbReference>
<feature type="transmembrane region" description="Helical" evidence="1">
    <location>
        <begin position="34"/>
        <end position="56"/>
    </location>
</feature>
<evidence type="ECO:0000313" key="2">
    <source>
        <dbReference type="EMBL" id="GJE97670.1"/>
    </source>
</evidence>
<feature type="transmembrane region" description="Helical" evidence="1">
    <location>
        <begin position="285"/>
        <end position="304"/>
    </location>
</feature>
<keyword evidence="1" id="KW-0472">Membrane</keyword>
<keyword evidence="1" id="KW-0812">Transmembrane</keyword>
<dbReference type="Proteomes" id="UP000703269">
    <property type="component" value="Unassembled WGS sequence"/>
</dbReference>
<dbReference type="OrthoDB" id="2548432at2759"/>
<evidence type="ECO:0000256" key="1">
    <source>
        <dbReference type="SAM" id="Phobius"/>
    </source>
</evidence>
<protein>
    <submittedName>
        <fullName evidence="2">Uncharacterized protein</fullName>
    </submittedName>
</protein>
<feature type="transmembrane region" description="Helical" evidence="1">
    <location>
        <begin position="68"/>
        <end position="86"/>
    </location>
</feature>
<feature type="transmembrane region" description="Helical" evidence="1">
    <location>
        <begin position="106"/>
        <end position="127"/>
    </location>
</feature>
<evidence type="ECO:0000313" key="3">
    <source>
        <dbReference type="Proteomes" id="UP000703269"/>
    </source>
</evidence>